<dbReference type="Gene3D" id="3.90.1340.10">
    <property type="entry name" value="Phage tail collar domain"/>
    <property type="match status" value="1"/>
</dbReference>
<dbReference type="Pfam" id="PF07484">
    <property type="entry name" value="Collar"/>
    <property type="match status" value="1"/>
</dbReference>
<name>A0A377HPK2_GRIHO</name>
<reference evidence="2 3" key="1">
    <citation type="submission" date="2018-06" db="EMBL/GenBank/DDBJ databases">
        <authorList>
            <consortium name="Pathogen Informatics"/>
            <person name="Doyle S."/>
        </authorList>
    </citation>
    <scope>NUCLEOTIDE SEQUENCE [LARGE SCALE GENOMIC DNA]</scope>
    <source>
        <strain evidence="2 3">NCTC11645</strain>
    </source>
</reference>
<dbReference type="PANTHER" id="PTHR35191:SF1">
    <property type="entry name" value="PROPHAGE SIDE TAIL FIBER PROTEIN HOMOLOG STFQ-RELATED"/>
    <property type="match status" value="1"/>
</dbReference>
<dbReference type="InterPro" id="IPR011083">
    <property type="entry name" value="Phage_tail_collar_dom"/>
</dbReference>
<dbReference type="InterPro" id="IPR051934">
    <property type="entry name" value="Phage_Tail_Fiber_Structural"/>
</dbReference>
<organism evidence="2 3">
    <name type="scientific">Grimontia hollisae</name>
    <name type="common">Vibrio hollisae</name>
    <dbReference type="NCBI Taxonomy" id="673"/>
    <lineage>
        <taxon>Bacteria</taxon>
        <taxon>Pseudomonadati</taxon>
        <taxon>Pseudomonadota</taxon>
        <taxon>Gammaproteobacteria</taxon>
        <taxon>Vibrionales</taxon>
        <taxon>Vibrionaceae</taxon>
        <taxon>Grimontia</taxon>
    </lineage>
</organism>
<proteinExistence type="predicted"/>
<sequence length="244" mass="26448">MHFLNNGSQVETVPAAKSRVGVAGYFSESNEDNAPSYPGQDWFNAVIREFQTALTRYGVPFDPDNFDHLSRLIQLTALPIGSPLPWMTDIAPEGWAIMKGQAFDTDLYPETAAIYPGGILPDMRGRGLIGKEDGESVGSFAEGQVKEHGHPGSLVSSTDLGRRYTNTTGNHEHTNRGGHNFGGGHKVQETVNSSGRNFSGTNAAGNHHHFTDMGPHAHILSIALFGASKNTIDHLKCNWIVRLA</sequence>
<dbReference type="AlphaFoldDB" id="A0A377HPK2"/>
<evidence type="ECO:0000259" key="1">
    <source>
        <dbReference type="Pfam" id="PF07484"/>
    </source>
</evidence>
<dbReference type="Proteomes" id="UP000254512">
    <property type="component" value="Unassembled WGS sequence"/>
</dbReference>
<dbReference type="InterPro" id="IPR037053">
    <property type="entry name" value="Phage_tail_collar_dom_sf"/>
</dbReference>
<protein>
    <submittedName>
        <fullName evidence="2">Phage Tail Collar Domain</fullName>
    </submittedName>
</protein>
<dbReference type="RefSeq" id="WP_115659841.1">
    <property type="nucleotide sequence ID" value="NZ_UGHD01000002.1"/>
</dbReference>
<dbReference type="EMBL" id="UGHD01000002">
    <property type="protein sequence ID" value="STO57635.1"/>
    <property type="molecule type" value="Genomic_DNA"/>
</dbReference>
<dbReference type="PANTHER" id="PTHR35191">
    <property type="entry name" value="PROPHAGE SIDE TAIL FIBER PROTEIN HOMOLOG STFQ-RELATED"/>
    <property type="match status" value="1"/>
</dbReference>
<gene>
    <name evidence="2" type="ORF">NCTC11645_02027</name>
</gene>
<evidence type="ECO:0000313" key="2">
    <source>
        <dbReference type="EMBL" id="STO57635.1"/>
    </source>
</evidence>
<accession>A0A377HPK2</accession>
<dbReference type="SUPFAM" id="SSF88874">
    <property type="entry name" value="Receptor-binding domain of short tail fibre protein gp12"/>
    <property type="match status" value="1"/>
</dbReference>
<feature type="domain" description="Phage tail collar" evidence="1">
    <location>
        <begin position="81"/>
        <end position="126"/>
    </location>
</feature>
<evidence type="ECO:0000313" key="3">
    <source>
        <dbReference type="Proteomes" id="UP000254512"/>
    </source>
</evidence>